<feature type="transmembrane region" description="Helical" evidence="1">
    <location>
        <begin position="5"/>
        <end position="23"/>
    </location>
</feature>
<evidence type="ECO:0000313" key="3">
    <source>
        <dbReference type="Proteomes" id="UP000184420"/>
    </source>
</evidence>
<evidence type="ECO:0000256" key="1">
    <source>
        <dbReference type="SAM" id="Phobius"/>
    </source>
</evidence>
<evidence type="ECO:0008006" key="4">
    <source>
        <dbReference type="Google" id="ProtNLM"/>
    </source>
</evidence>
<protein>
    <recommendedName>
        <fullName evidence="4">ATP synthase I chain</fullName>
    </recommendedName>
</protein>
<dbReference type="EMBL" id="FRBL01000001">
    <property type="protein sequence ID" value="SHK81445.1"/>
    <property type="molecule type" value="Genomic_DNA"/>
</dbReference>
<dbReference type="Proteomes" id="UP000184420">
    <property type="component" value="Unassembled WGS sequence"/>
</dbReference>
<sequence length="128" mass="14360">MSDRFFLKLIALFGIINLIFLAFKSRLMDIDAHFYVLMIGNLVLALVSTLSARNSIKSLQSSNQNAFIRAVYGATLSKLMICIVGILAYVLAYKPNISKPTVFILLGTYLIYTLFEAVSMSKLVRQKQ</sequence>
<proteinExistence type="predicted"/>
<reference evidence="2 3" key="1">
    <citation type="submission" date="2016-11" db="EMBL/GenBank/DDBJ databases">
        <authorList>
            <person name="Jaros S."/>
            <person name="Januszkiewicz K."/>
            <person name="Wedrychowicz H."/>
        </authorList>
    </citation>
    <scope>NUCLEOTIDE SEQUENCE [LARGE SCALE GENOMIC DNA]</scope>
    <source>
        <strain evidence="2 3">DSM 27406</strain>
    </source>
</reference>
<feature type="transmembrane region" description="Helical" evidence="1">
    <location>
        <begin position="102"/>
        <end position="124"/>
    </location>
</feature>
<dbReference type="STRING" id="1419482.SAMN05444266_101229"/>
<dbReference type="AlphaFoldDB" id="A0A1M6VJ95"/>
<evidence type="ECO:0000313" key="2">
    <source>
        <dbReference type="EMBL" id="SHK81445.1"/>
    </source>
</evidence>
<keyword evidence="3" id="KW-1185">Reference proteome</keyword>
<accession>A0A1M6VJ95</accession>
<feature type="transmembrane region" description="Helical" evidence="1">
    <location>
        <begin position="66"/>
        <end position="90"/>
    </location>
</feature>
<keyword evidence="1" id="KW-1133">Transmembrane helix</keyword>
<name>A0A1M6VJ95_9BACT</name>
<organism evidence="2 3">
    <name type="scientific">Chitinophaga jiangningensis</name>
    <dbReference type="NCBI Taxonomy" id="1419482"/>
    <lineage>
        <taxon>Bacteria</taxon>
        <taxon>Pseudomonadati</taxon>
        <taxon>Bacteroidota</taxon>
        <taxon>Chitinophagia</taxon>
        <taxon>Chitinophagales</taxon>
        <taxon>Chitinophagaceae</taxon>
        <taxon>Chitinophaga</taxon>
    </lineage>
</organism>
<keyword evidence="1" id="KW-0472">Membrane</keyword>
<keyword evidence="1" id="KW-0812">Transmembrane</keyword>
<feature type="transmembrane region" description="Helical" evidence="1">
    <location>
        <begin position="35"/>
        <end position="54"/>
    </location>
</feature>
<gene>
    <name evidence="2" type="ORF">SAMN05444266_101229</name>
</gene>